<evidence type="ECO:0000313" key="6">
    <source>
        <dbReference type="EMBL" id="ABM56007.1"/>
    </source>
</evidence>
<dbReference type="PANTHER" id="PTHR30419">
    <property type="entry name" value="HTH-TYPE TRANSCRIPTIONAL REGULATOR YBHD"/>
    <property type="match status" value="1"/>
</dbReference>
<keyword evidence="3" id="KW-0238">DNA-binding</keyword>
<dbReference type="STRING" id="391735.Veis_0215"/>
<organism evidence="6 7">
    <name type="scientific">Verminephrobacter eiseniae (strain EF01-2)</name>
    <dbReference type="NCBI Taxonomy" id="391735"/>
    <lineage>
        <taxon>Bacteria</taxon>
        <taxon>Pseudomonadati</taxon>
        <taxon>Pseudomonadota</taxon>
        <taxon>Betaproteobacteria</taxon>
        <taxon>Burkholderiales</taxon>
        <taxon>Comamonadaceae</taxon>
        <taxon>Verminephrobacter</taxon>
    </lineage>
</organism>
<dbReference type="Gene3D" id="3.40.190.290">
    <property type="match status" value="1"/>
</dbReference>
<keyword evidence="2" id="KW-0805">Transcription regulation</keyword>
<dbReference type="PANTHER" id="PTHR30419:SF8">
    <property type="entry name" value="NITROGEN ASSIMILATION TRANSCRIPTIONAL ACTIVATOR-RELATED"/>
    <property type="match status" value="1"/>
</dbReference>
<evidence type="ECO:0000256" key="3">
    <source>
        <dbReference type="ARBA" id="ARBA00023125"/>
    </source>
</evidence>
<evidence type="ECO:0000256" key="1">
    <source>
        <dbReference type="ARBA" id="ARBA00009437"/>
    </source>
</evidence>
<sequence length="325" mass="35184">MVKSSTSELRQFPSLLRGLRLPQLQLVRMAGAGANFRKMAEALHVTQPAITKMARELERTLGAPLFEREATGVRLSRFGLAVLSQVQRSLAHLEQLVDDLPSHREGSGAALRIGSPSFTAAALLARPVAQWLGCTPAGRVIMSDGVSAQLLSMLHAGELDVVIGSLDDGSCSDDELQQLRFESLYEDAITFVTGADTPGLEGPLDLADLCRLPWVLPPRNSLVWMTLRRELTLHGHGLPHGVVEASSIPAIGTILHHAAGTVGALRADAGRYLIHHHGLRMLEVVPSMSLPRVGIMRLRSAPPEASLDALLAMVRTEVLRMFRSH</sequence>
<dbReference type="InterPro" id="IPR036388">
    <property type="entry name" value="WH-like_DNA-bd_sf"/>
</dbReference>
<dbReference type="PROSITE" id="PS50931">
    <property type="entry name" value="HTH_LYSR"/>
    <property type="match status" value="1"/>
</dbReference>
<reference evidence="7" key="1">
    <citation type="submission" date="2006-12" db="EMBL/GenBank/DDBJ databases">
        <title>Complete sequence of chromosome 1 of Verminephrobacter eiseniae EF01-2.</title>
        <authorList>
            <person name="Copeland A."/>
            <person name="Lucas S."/>
            <person name="Lapidus A."/>
            <person name="Barry K."/>
            <person name="Detter J.C."/>
            <person name="Glavina del Rio T."/>
            <person name="Dalin E."/>
            <person name="Tice H."/>
            <person name="Pitluck S."/>
            <person name="Chertkov O."/>
            <person name="Brettin T."/>
            <person name="Bruce D."/>
            <person name="Han C."/>
            <person name="Tapia R."/>
            <person name="Gilna P."/>
            <person name="Schmutz J."/>
            <person name="Larimer F."/>
            <person name="Land M."/>
            <person name="Hauser L."/>
            <person name="Kyrpides N."/>
            <person name="Kim E."/>
            <person name="Stahl D."/>
            <person name="Richardson P."/>
        </authorList>
    </citation>
    <scope>NUCLEOTIDE SEQUENCE [LARGE SCALE GENOMIC DNA]</scope>
    <source>
        <strain evidence="7">EF01-2</strain>
    </source>
</reference>
<protein>
    <submittedName>
        <fullName evidence="6">Transcriptional regulator, LysR family</fullName>
    </submittedName>
</protein>
<dbReference type="AlphaFoldDB" id="A1WEF0"/>
<dbReference type="Pfam" id="PF03466">
    <property type="entry name" value="LysR_substrate"/>
    <property type="match status" value="1"/>
</dbReference>
<name>A1WEF0_VEREI</name>
<dbReference type="InterPro" id="IPR050950">
    <property type="entry name" value="HTH-type_LysR_regulators"/>
</dbReference>
<evidence type="ECO:0000256" key="4">
    <source>
        <dbReference type="ARBA" id="ARBA00023163"/>
    </source>
</evidence>
<dbReference type="GO" id="GO:0005829">
    <property type="term" value="C:cytosol"/>
    <property type="evidence" value="ECO:0007669"/>
    <property type="project" value="TreeGrafter"/>
</dbReference>
<dbReference type="GO" id="GO:0003700">
    <property type="term" value="F:DNA-binding transcription factor activity"/>
    <property type="evidence" value="ECO:0007669"/>
    <property type="project" value="InterPro"/>
</dbReference>
<evidence type="ECO:0000259" key="5">
    <source>
        <dbReference type="PROSITE" id="PS50931"/>
    </source>
</evidence>
<keyword evidence="7" id="KW-1185">Reference proteome</keyword>
<dbReference type="InterPro" id="IPR000847">
    <property type="entry name" value="LysR_HTH_N"/>
</dbReference>
<dbReference type="KEGG" id="vei:Veis_0215"/>
<dbReference type="HOGENOM" id="CLU_039613_6_0_4"/>
<dbReference type="InterPro" id="IPR005119">
    <property type="entry name" value="LysR_subst-bd"/>
</dbReference>
<comment type="similarity">
    <text evidence="1">Belongs to the LysR transcriptional regulatory family.</text>
</comment>
<dbReference type="InterPro" id="IPR036390">
    <property type="entry name" value="WH_DNA-bd_sf"/>
</dbReference>
<dbReference type="Gene3D" id="1.10.10.10">
    <property type="entry name" value="Winged helix-like DNA-binding domain superfamily/Winged helix DNA-binding domain"/>
    <property type="match status" value="1"/>
</dbReference>
<dbReference type="eggNOG" id="COG0583">
    <property type="taxonomic scope" value="Bacteria"/>
</dbReference>
<proteinExistence type="inferred from homology"/>
<dbReference type="SUPFAM" id="SSF53850">
    <property type="entry name" value="Periplasmic binding protein-like II"/>
    <property type="match status" value="1"/>
</dbReference>
<evidence type="ECO:0000256" key="2">
    <source>
        <dbReference type="ARBA" id="ARBA00023015"/>
    </source>
</evidence>
<dbReference type="OrthoDB" id="8806341at2"/>
<dbReference type="GO" id="GO:0003677">
    <property type="term" value="F:DNA binding"/>
    <property type="evidence" value="ECO:0007669"/>
    <property type="project" value="UniProtKB-KW"/>
</dbReference>
<dbReference type="GeneID" id="76458961"/>
<dbReference type="RefSeq" id="WP_011808026.1">
    <property type="nucleotide sequence ID" value="NC_008786.1"/>
</dbReference>
<dbReference type="Proteomes" id="UP000000374">
    <property type="component" value="Chromosome"/>
</dbReference>
<dbReference type="PRINTS" id="PR00039">
    <property type="entry name" value="HTHLYSR"/>
</dbReference>
<dbReference type="EMBL" id="CP000542">
    <property type="protein sequence ID" value="ABM56007.1"/>
    <property type="molecule type" value="Genomic_DNA"/>
</dbReference>
<accession>A1WEF0</accession>
<keyword evidence="4" id="KW-0804">Transcription</keyword>
<evidence type="ECO:0000313" key="7">
    <source>
        <dbReference type="Proteomes" id="UP000000374"/>
    </source>
</evidence>
<gene>
    <name evidence="6" type="ordered locus">Veis_0215</name>
</gene>
<dbReference type="SUPFAM" id="SSF46785">
    <property type="entry name" value="Winged helix' DNA-binding domain"/>
    <property type="match status" value="1"/>
</dbReference>
<feature type="domain" description="HTH lysR-type" evidence="5">
    <location>
        <begin position="19"/>
        <end position="76"/>
    </location>
</feature>
<dbReference type="Pfam" id="PF00126">
    <property type="entry name" value="HTH_1"/>
    <property type="match status" value="1"/>
</dbReference>